<gene>
    <name evidence="2" type="ORF">KV396_00140</name>
</gene>
<sequence>MVGAPDTANPEGAVAPVLLRSGEAARMLGIAEQTLRNWRSRGEGPQAVSRGALIRYRPEDVREWAAREFR</sequence>
<reference evidence="2 3" key="1">
    <citation type="submission" date="2021-06" db="EMBL/GenBank/DDBJ databases">
        <title>Genome-based taxonomic framework of Microbacterium strains isolated from marine environment, the description of four new species and reclassification of four preexisting species.</title>
        <authorList>
            <person name="Lee S.D."/>
            <person name="Kim S.-M."/>
            <person name="Byeon Y.-S."/>
            <person name="Yang H.L."/>
            <person name="Kim I.S."/>
        </authorList>
    </citation>
    <scope>NUCLEOTIDE SEQUENCE [LARGE SCALE GENOMIC DNA]</scope>
    <source>
        <strain evidence="2 3">SSW1-36</strain>
    </source>
</reference>
<dbReference type="Gene3D" id="1.10.10.10">
    <property type="entry name" value="Winged helix-like DNA-binding domain superfamily/Winged helix DNA-binding domain"/>
    <property type="match status" value="1"/>
</dbReference>
<keyword evidence="3" id="KW-1185">Reference proteome</keyword>
<dbReference type="InterPro" id="IPR009061">
    <property type="entry name" value="DNA-bd_dom_put_sf"/>
</dbReference>
<evidence type="ECO:0000313" key="3">
    <source>
        <dbReference type="Proteomes" id="UP000831963"/>
    </source>
</evidence>
<proteinExistence type="predicted"/>
<dbReference type="SUPFAM" id="SSF46955">
    <property type="entry name" value="Putative DNA-binding domain"/>
    <property type="match status" value="1"/>
</dbReference>
<name>A0ABY4ITA5_9MICO</name>
<accession>A0ABY4ITA5</accession>
<feature type="domain" description="Helix-turn-helix" evidence="1">
    <location>
        <begin position="18"/>
        <end position="67"/>
    </location>
</feature>
<dbReference type="Proteomes" id="UP000831963">
    <property type="component" value="Chromosome"/>
</dbReference>
<dbReference type="Pfam" id="PF12728">
    <property type="entry name" value="HTH_17"/>
    <property type="match status" value="1"/>
</dbReference>
<dbReference type="InterPro" id="IPR036388">
    <property type="entry name" value="WH-like_DNA-bd_sf"/>
</dbReference>
<protein>
    <submittedName>
        <fullName evidence="2">Helix-turn-helix domain-containing protein</fullName>
    </submittedName>
</protein>
<evidence type="ECO:0000259" key="1">
    <source>
        <dbReference type="Pfam" id="PF12728"/>
    </source>
</evidence>
<dbReference type="InterPro" id="IPR041657">
    <property type="entry name" value="HTH_17"/>
</dbReference>
<dbReference type="EMBL" id="CP078077">
    <property type="protein sequence ID" value="UPL16020.1"/>
    <property type="molecule type" value="Genomic_DNA"/>
</dbReference>
<organism evidence="2 3">
    <name type="scientific">Microbacterium galbinum</name>
    <dbReference type="NCBI Taxonomy" id="2851646"/>
    <lineage>
        <taxon>Bacteria</taxon>
        <taxon>Bacillati</taxon>
        <taxon>Actinomycetota</taxon>
        <taxon>Actinomycetes</taxon>
        <taxon>Micrococcales</taxon>
        <taxon>Microbacteriaceae</taxon>
        <taxon>Microbacterium</taxon>
    </lineage>
</organism>
<evidence type="ECO:0000313" key="2">
    <source>
        <dbReference type="EMBL" id="UPL16020.1"/>
    </source>
</evidence>